<evidence type="ECO:0000313" key="1">
    <source>
        <dbReference type="EMBL" id="SCY32359.1"/>
    </source>
</evidence>
<evidence type="ECO:0000313" key="2">
    <source>
        <dbReference type="Proteomes" id="UP000183047"/>
    </source>
</evidence>
<sequence length="59" mass="7146">MCDVKKYSDIYKEIAKLNPKDTLQLVLESETEEEKDFYEMVGDFLLQRRQKEVVERNLF</sequence>
<dbReference type="Proteomes" id="UP000183047">
    <property type="component" value="Unassembled WGS sequence"/>
</dbReference>
<dbReference type="RefSeq" id="WP_022754341.1">
    <property type="nucleotide sequence ID" value="NZ_FMUR01000012.1"/>
</dbReference>
<dbReference type="AlphaFoldDB" id="A0A1G5EZE1"/>
<gene>
    <name evidence="1" type="ORF">SAMN02910451_02184</name>
</gene>
<reference evidence="2" key="1">
    <citation type="submission" date="2016-10" db="EMBL/GenBank/DDBJ databases">
        <authorList>
            <person name="Varghese N."/>
            <person name="Submissions S."/>
        </authorList>
    </citation>
    <scope>NUCLEOTIDE SEQUENCE [LARGE SCALE GENOMIC DNA]</scope>
    <source>
        <strain evidence="2">XBD2006</strain>
    </source>
</reference>
<dbReference type="EMBL" id="FMUR01000012">
    <property type="protein sequence ID" value="SCY32359.1"/>
    <property type="molecule type" value="Genomic_DNA"/>
</dbReference>
<dbReference type="OrthoDB" id="9804726at2"/>
<protein>
    <submittedName>
        <fullName evidence="1">Uncharacterized protein</fullName>
    </submittedName>
</protein>
<keyword evidence="2" id="KW-1185">Reference proteome</keyword>
<accession>A0A1G5EZE1</accession>
<organism evidence="1 2">
    <name type="scientific">Butyrivibrio hungatei</name>
    <dbReference type="NCBI Taxonomy" id="185008"/>
    <lineage>
        <taxon>Bacteria</taxon>
        <taxon>Bacillati</taxon>
        <taxon>Bacillota</taxon>
        <taxon>Clostridia</taxon>
        <taxon>Lachnospirales</taxon>
        <taxon>Lachnospiraceae</taxon>
        <taxon>Butyrivibrio</taxon>
    </lineage>
</organism>
<proteinExistence type="predicted"/>
<dbReference type="STRING" id="185008.bhn_I1010"/>
<name>A0A1G5EZE1_9FIRM</name>